<evidence type="ECO:0000256" key="2">
    <source>
        <dbReference type="ARBA" id="ARBA00022475"/>
    </source>
</evidence>
<keyword evidence="5" id="KW-0807">Transducer</keyword>
<comment type="caution">
    <text evidence="7">The sequence shown here is derived from an EMBL/GenBank/DDBJ whole genome shotgun (WGS) entry which is preliminary data.</text>
</comment>
<keyword evidence="2" id="KW-1003">Cell membrane</keyword>
<dbReference type="InterPro" id="IPR001681">
    <property type="entry name" value="Neurokn_rcpt"/>
</dbReference>
<dbReference type="GO" id="GO:0004995">
    <property type="term" value="F:tachykinin receptor activity"/>
    <property type="evidence" value="ECO:0007669"/>
    <property type="project" value="InterPro"/>
</dbReference>
<dbReference type="EMBL" id="VTPC01004474">
    <property type="protein sequence ID" value="KAF2897104.1"/>
    <property type="molecule type" value="Genomic_DNA"/>
</dbReference>
<evidence type="ECO:0000256" key="4">
    <source>
        <dbReference type="ARBA" id="ARBA00023170"/>
    </source>
</evidence>
<evidence type="ECO:0000313" key="7">
    <source>
        <dbReference type="EMBL" id="KAF2897104.1"/>
    </source>
</evidence>
<keyword evidence="8" id="KW-1185">Reference proteome</keyword>
<evidence type="ECO:0000313" key="8">
    <source>
        <dbReference type="Proteomes" id="UP000801492"/>
    </source>
</evidence>
<dbReference type="PANTHER" id="PTHR46925">
    <property type="entry name" value="G-PROTEIN COUPLED RECEPTOR TKR-1-RELATED"/>
    <property type="match status" value="1"/>
</dbReference>
<evidence type="ECO:0000256" key="6">
    <source>
        <dbReference type="SAM" id="MobiDB-lite"/>
    </source>
</evidence>
<feature type="region of interest" description="Disordered" evidence="6">
    <location>
        <begin position="121"/>
        <end position="154"/>
    </location>
</feature>
<keyword evidence="2" id="KW-0472">Membrane</keyword>
<dbReference type="AlphaFoldDB" id="A0A8K0GEV6"/>
<dbReference type="OrthoDB" id="5981855at2759"/>
<accession>A0A8K0GEV6</accession>
<dbReference type="GO" id="GO:0005886">
    <property type="term" value="C:plasma membrane"/>
    <property type="evidence" value="ECO:0007669"/>
    <property type="project" value="UniProtKB-SubCell"/>
</dbReference>
<keyword evidence="3" id="KW-0297">G-protein coupled receptor</keyword>
<protein>
    <submittedName>
        <fullName evidence="7">Uncharacterized protein</fullName>
    </submittedName>
</protein>
<sequence>MSTGSKRKDLTLKQKLTVIDYAEESKANQNEVVQENIADDAKPYLWFALHWLAMSHACYNPIIYCYMNSRYRAGFLRAFSVIPCCRWCLPPLSLLHPKNTNFPLTTIRLVLHNTTDLPIPSSPDSWSLDPEANPLDDFEGQENRTMDPDFVDIS</sequence>
<dbReference type="PANTHER" id="PTHR46925:SF2">
    <property type="entry name" value="G-PROTEIN COUPLED RECEPTOR TKR-1-RELATED"/>
    <property type="match status" value="1"/>
</dbReference>
<evidence type="ECO:0000256" key="5">
    <source>
        <dbReference type="ARBA" id="ARBA00023224"/>
    </source>
</evidence>
<comment type="subcellular location">
    <subcellularLocation>
        <location evidence="1">Cell membrane</location>
        <topology evidence="1">Multi-pass membrane protein</topology>
    </subcellularLocation>
</comment>
<keyword evidence="4" id="KW-0675">Receptor</keyword>
<dbReference type="Proteomes" id="UP000801492">
    <property type="component" value="Unassembled WGS sequence"/>
</dbReference>
<evidence type="ECO:0000256" key="1">
    <source>
        <dbReference type="ARBA" id="ARBA00004651"/>
    </source>
</evidence>
<name>A0A8K0GEV6_IGNLU</name>
<gene>
    <name evidence="7" type="ORF">ILUMI_09071</name>
</gene>
<reference evidence="7" key="1">
    <citation type="submission" date="2019-08" db="EMBL/GenBank/DDBJ databases">
        <title>The genome of the North American firefly Photinus pyralis.</title>
        <authorList>
            <consortium name="Photinus pyralis genome working group"/>
            <person name="Fallon T.R."/>
            <person name="Sander Lower S.E."/>
            <person name="Weng J.-K."/>
        </authorList>
    </citation>
    <scope>NUCLEOTIDE SEQUENCE</scope>
    <source>
        <strain evidence="7">TRF0915ILg1</strain>
        <tissue evidence="7">Whole body</tissue>
    </source>
</reference>
<proteinExistence type="predicted"/>
<dbReference type="SUPFAM" id="SSF81321">
    <property type="entry name" value="Family A G protein-coupled receptor-like"/>
    <property type="match status" value="1"/>
</dbReference>
<dbReference type="Gene3D" id="1.20.1070.10">
    <property type="entry name" value="Rhodopsin 7-helix transmembrane proteins"/>
    <property type="match status" value="1"/>
</dbReference>
<evidence type="ECO:0000256" key="3">
    <source>
        <dbReference type="ARBA" id="ARBA00023040"/>
    </source>
</evidence>
<organism evidence="7 8">
    <name type="scientific">Ignelater luminosus</name>
    <name type="common">Cucubano</name>
    <name type="synonym">Pyrophorus luminosus</name>
    <dbReference type="NCBI Taxonomy" id="2038154"/>
    <lineage>
        <taxon>Eukaryota</taxon>
        <taxon>Metazoa</taxon>
        <taxon>Ecdysozoa</taxon>
        <taxon>Arthropoda</taxon>
        <taxon>Hexapoda</taxon>
        <taxon>Insecta</taxon>
        <taxon>Pterygota</taxon>
        <taxon>Neoptera</taxon>
        <taxon>Endopterygota</taxon>
        <taxon>Coleoptera</taxon>
        <taxon>Polyphaga</taxon>
        <taxon>Elateriformia</taxon>
        <taxon>Elateroidea</taxon>
        <taxon>Elateridae</taxon>
        <taxon>Agrypninae</taxon>
        <taxon>Pyrophorini</taxon>
        <taxon>Ignelater</taxon>
    </lineage>
</organism>